<dbReference type="EMBL" id="AP027742">
    <property type="protein sequence ID" value="BDZ76725.1"/>
    <property type="molecule type" value="Genomic_DNA"/>
</dbReference>
<reference evidence="4" key="1">
    <citation type="journal article" date="2023" name="Int. J. Syst. Evol. Microbiol.">
        <title>Claveliimonas bilis gen. nov., sp. nov., deoxycholic acid-producing bacteria isolated from human faeces, and reclassification of Sellimonas monacensis Zenner et al. 2021 as Claveliimonas monacensis comb. nov.</title>
        <authorList>
            <person name="Hisatomi A."/>
            <person name="Kastawa N.W.E.P.G."/>
            <person name="Song I."/>
            <person name="Ohkuma M."/>
            <person name="Fukiya S."/>
            <person name="Sakamoto M."/>
        </authorList>
    </citation>
    <scope>NUCLEOTIDE SEQUENCE [LARGE SCALE GENOMIC DNA]</scope>
    <source>
        <strain evidence="4">12BBH14</strain>
    </source>
</reference>
<evidence type="ECO:0000313" key="4">
    <source>
        <dbReference type="Proteomes" id="UP001305815"/>
    </source>
</evidence>
<dbReference type="Proteomes" id="UP001305815">
    <property type="component" value="Chromosome"/>
</dbReference>
<protein>
    <submittedName>
        <fullName evidence="3">Stage V sporulation protein AA</fullName>
    </submittedName>
</protein>
<dbReference type="Gene3D" id="2.60.480.10">
    <property type="entry name" value="eubacterium ventriosum atcc domain"/>
    <property type="match status" value="1"/>
</dbReference>
<keyword evidence="1" id="KW-1133">Transmembrane helix</keyword>
<name>A0ABN6YUU8_9FIRM</name>
<keyword evidence="4" id="KW-1185">Reference proteome</keyword>
<sequence>MKATIYIKSDRNVEVTKPDVTLGDIFQVECSNPVILAKVKTLKLFRFHSADKKVSRTVLSVLKVIELIHKEFPEAEVQNLAEPDVIITLADKRSGSKAVHIAKTAGVVFLTFAGTAFSIMAFNNDVDTAKLFRQIYTLLTGKVSDGFTVLEFTYCIGLIMGILVFFNHFGKKRFSADPTPIEVEMRTYENEIQSTLIEAYSRKEKEIDVGTTDHTAGHSGPHRT</sequence>
<evidence type="ECO:0000259" key="2">
    <source>
        <dbReference type="Pfam" id="PF12164"/>
    </source>
</evidence>
<proteinExistence type="predicted"/>
<feature type="transmembrane region" description="Helical" evidence="1">
    <location>
        <begin position="146"/>
        <end position="166"/>
    </location>
</feature>
<dbReference type="Pfam" id="PF12164">
    <property type="entry name" value="SporV_AA"/>
    <property type="match status" value="1"/>
</dbReference>
<gene>
    <name evidence="3" type="primary">spoVAA</name>
    <name evidence="3" type="ORF">Lac1_09080</name>
</gene>
<dbReference type="InterPro" id="IPR021997">
    <property type="entry name" value="SporV_AA"/>
</dbReference>
<feature type="transmembrane region" description="Helical" evidence="1">
    <location>
        <begin position="101"/>
        <end position="122"/>
    </location>
</feature>
<evidence type="ECO:0000256" key="1">
    <source>
        <dbReference type="SAM" id="Phobius"/>
    </source>
</evidence>
<feature type="domain" description="Stage V sporulation protein AA" evidence="2">
    <location>
        <begin position="3"/>
        <end position="91"/>
    </location>
</feature>
<keyword evidence="1" id="KW-0472">Membrane</keyword>
<dbReference type="InterPro" id="IPR038548">
    <property type="entry name" value="SporV_AA_N_sf"/>
</dbReference>
<accession>A0ABN6YUU8</accession>
<evidence type="ECO:0000313" key="3">
    <source>
        <dbReference type="EMBL" id="BDZ76725.1"/>
    </source>
</evidence>
<keyword evidence="1" id="KW-0812">Transmembrane</keyword>
<organism evidence="3 4">
    <name type="scientific">Claveliimonas bilis</name>
    <dbReference type="NCBI Taxonomy" id="3028070"/>
    <lineage>
        <taxon>Bacteria</taxon>
        <taxon>Bacillati</taxon>
        <taxon>Bacillota</taxon>
        <taxon>Clostridia</taxon>
        <taxon>Lachnospirales</taxon>
        <taxon>Lachnospiraceae</taxon>
        <taxon>Claveliimonas</taxon>
    </lineage>
</organism>